<comment type="pathway">
    <text evidence="3">Protein modification; protein glycosylation.</text>
</comment>
<evidence type="ECO:0000256" key="1">
    <source>
        <dbReference type="ARBA" id="ARBA00001946"/>
    </source>
</evidence>
<dbReference type="GO" id="GO:0046872">
    <property type="term" value="F:metal ion binding"/>
    <property type="evidence" value="ECO:0007669"/>
    <property type="project" value="UniProtKB-KW"/>
</dbReference>
<feature type="transmembrane region" description="Helical" evidence="21">
    <location>
        <begin position="218"/>
        <end position="241"/>
    </location>
</feature>
<keyword evidence="16" id="KW-0325">Glycoprotein</keyword>
<evidence type="ECO:0000313" key="23">
    <source>
        <dbReference type="Proteomes" id="UP001175271"/>
    </source>
</evidence>
<evidence type="ECO:0000256" key="7">
    <source>
        <dbReference type="ARBA" id="ARBA00022676"/>
    </source>
</evidence>
<evidence type="ECO:0000256" key="21">
    <source>
        <dbReference type="SAM" id="Phobius"/>
    </source>
</evidence>
<evidence type="ECO:0000256" key="11">
    <source>
        <dbReference type="ARBA" id="ARBA00022729"/>
    </source>
</evidence>
<dbReference type="GO" id="GO:0003975">
    <property type="term" value="F:UDP-N-acetylglucosamine-dolichyl-phosphate N-acetylglucosaminephosphotransferase activity"/>
    <property type="evidence" value="ECO:0007669"/>
    <property type="project" value="UniProtKB-EC"/>
</dbReference>
<accession>A0AA39HUQ0</accession>
<keyword evidence="13" id="KW-0460">Magnesium</keyword>
<protein>
    <recommendedName>
        <fullName evidence="6">UDP-N-acetylglucosamine--dolichyl-phosphate N-acetylglucosaminephosphotransferase</fullName>
        <ecNumber evidence="5">2.7.8.15</ecNumber>
    </recommendedName>
    <alternativeName>
        <fullName evidence="17">GlcNAc-1-P transferase</fullName>
    </alternativeName>
    <alternativeName>
        <fullName evidence="18">N-acetylglucosamine-1-phosphate transferase</fullName>
    </alternativeName>
</protein>
<feature type="transmembrane region" description="Helical" evidence="21">
    <location>
        <begin position="87"/>
        <end position="108"/>
    </location>
</feature>
<dbReference type="InterPro" id="IPR000715">
    <property type="entry name" value="Glycosyl_transferase_4"/>
</dbReference>
<dbReference type="EMBL" id="JAUCMV010000003">
    <property type="protein sequence ID" value="KAK0411189.1"/>
    <property type="molecule type" value="Genomic_DNA"/>
</dbReference>
<keyword evidence="12" id="KW-0256">Endoplasmic reticulum</keyword>
<dbReference type="CDD" id="cd06855">
    <property type="entry name" value="GT_GPT_euk"/>
    <property type="match status" value="1"/>
</dbReference>
<feature type="transmembrane region" description="Helical" evidence="21">
    <location>
        <begin position="196"/>
        <end position="212"/>
    </location>
</feature>
<feature type="transmembrane region" description="Helical" evidence="21">
    <location>
        <begin position="253"/>
        <end position="279"/>
    </location>
</feature>
<comment type="similarity">
    <text evidence="4">Belongs to the glycosyltransferase 4 family.</text>
</comment>
<dbReference type="InterPro" id="IPR031424">
    <property type="entry name" value="QVR-like"/>
</dbReference>
<evidence type="ECO:0000256" key="2">
    <source>
        <dbReference type="ARBA" id="ARBA00004477"/>
    </source>
</evidence>
<keyword evidence="10" id="KW-0479">Metal-binding</keyword>
<dbReference type="GO" id="GO:0006488">
    <property type="term" value="P:dolichol-linked oligosaccharide biosynthetic process"/>
    <property type="evidence" value="ECO:0007669"/>
    <property type="project" value="InterPro"/>
</dbReference>
<evidence type="ECO:0000256" key="10">
    <source>
        <dbReference type="ARBA" id="ARBA00022723"/>
    </source>
</evidence>
<evidence type="ECO:0000256" key="18">
    <source>
        <dbReference type="ARBA" id="ARBA00033238"/>
    </source>
</evidence>
<dbReference type="Proteomes" id="UP001175271">
    <property type="component" value="Unassembled WGS sequence"/>
</dbReference>
<evidence type="ECO:0000256" key="15">
    <source>
        <dbReference type="ARBA" id="ARBA00023136"/>
    </source>
</evidence>
<evidence type="ECO:0000256" key="19">
    <source>
        <dbReference type="ARBA" id="ARBA00044717"/>
    </source>
</evidence>
<evidence type="ECO:0000256" key="6">
    <source>
        <dbReference type="ARBA" id="ARBA00017659"/>
    </source>
</evidence>
<evidence type="ECO:0000256" key="3">
    <source>
        <dbReference type="ARBA" id="ARBA00004922"/>
    </source>
</evidence>
<dbReference type="GO" id="GO:0032222">
    <property type="term" value="P:regulation of synaptic transmission, cholinergic"/>
    <property type="evidence" value="ECO:0007669"/>
    <property type="project" value="InterPro"/>
</dbReference>
<keyword evidence="11" id="KW-0732">Signal</keyword>
<evidence type="ECO:0000256" key="16">
    <source>
        <dbReference type="ARBA" id="ARBA00023180"/>
    </source>
</evidence>
<reference evidence="22" key="1">
    <citation type="submission" date="2023-06" db="EMBL/GenBank/DDBJ databases">
        <title>Genomic analysis of the entomopathogenic nematode Steinernema hermaphroditum.</title>
        <authorList>
            <person name="Schwarz E.M."/>
            <person name="Heppert J.K."/>
            <person name="Baniya A."/>
            <person name="Schwartz H.T."/>
            <person name="Tan C.-H."/>
            <person name="Antoshechkin I."/>
            <person name="Sternberg P.W."/>
            <person name="Goodrich-Blair H."/>
            <person name="Dillman A.R."/>
        </authorList>
    </citation>
    <scope>NUCLEOTIDE SEQUENCE</scope>
    <source>
        <strain evidence="22">PS9179</strain>
        <tissue evidence="22">Whole animal</tissue>
    </source>
</reference>
<name>A0AA39HUQ0_9BILA</name>
<comment type="subcellular location">
    <subcellularLocation>
        <location evidence="2">Endoplasmic reticulum membrane</location>
        <topology evidence="2">Multi-pass membrane protein</topology>
    </subcellularLocation>
</comment>
<feature type="transmembrane region" description="Helical" evidence="21">
    <location>
        <begin position="164"/>
        <end position="184"/>
    </location>
</feature>
<evidence type="ECO:0000313" key="22">
    <source>
        <dbReference type="EMBL" id="KAK0411189.1"/>
    </source>
</evidence>
<comment type="function">
    <text evidence="19">UDP-N-acetylglucosamine--dolichyl-phosphate N-acetylglucosaminephosphotransferase that operates in the biosynthetic pathway of dolichol-linked oligosaccharides, the glycan precursors employed in protein asparagine (N)-glycosylation. The assembly of dolichol-linked oligosaccharides begins on the cytosolic side of the endoplasmic reticulum membrane and finishes in its lumen. The sequential addition of sugars to dolichol pyrophosphate produces dolichol-linked oligosaccharides containing fourteen sugars, including two GlcNAcs, nine mannoses and three glucoses. Once assembled, the oligosaccharide is transferred from the lipid to nascent proteins by oligosaccharyltransferases. Catalyzes the initial step of dolichol-linked oligosaccharide biosynthesis, transfering GlcNAc-1-P from cytosolic UDP-GlcNAc onto the carrier lipid dolichyl phosphate (P-dolichol), yielding GlcNAc-P-P-dolichol embedded in the cytoplasmic leaflet of the endoplasmic reticulum membrane.</text>
</comment>
<feature type="transmembrane region" description="Helical" evidence="21">
    <location>
        <begin position="6"/>
        <end position="33"/>
    </location>
</feature>
<keyword evidence="9 21" id="KW-0812">Transmembrane</keyword>
<keyword evidence="14 21" id="KW-1133">Transmembrane helix</keyword>
<dbReference type="AlphaFoldDB" id="A0AA39HUQ0"/>
<evidence type="ECO:0000256" key="5">
    <source>
        <dbReference type="ARBA" id="ARBA00013225"/>
    </source>
</evidence>
<evidence type="ECO:0000256" key="20">
    <source>
        <dbReference type="ARBA" id="ARBA00045078"/>
    </source>
</evidence>
<dbReference type="PANTHER" id="PTHR10571:SF0">
    <property type="entry name" value="UDP-N-ACETYLGLUCOSAMINE--DOLICHYL-PHOSPHATE N-ACETYLGLUCOSAMINEPHOSPHOTRANSFERASE"/>
    <property type="match status" value="1"/>
</dbReference>
<keyword evidence="23" id="KW-1185">Reference proteome</keyword>
<comment type="catalytic activity">
    <reaction evidence="20">
        <text>a di-trans,poly-cis-dolichyl phosphate + UDP-N-acetyl-alpha-D-glucosamine = an N-acetyl-alpha-D-glucosaminyl-diphospho-di-trans,poly-cis-dolichol + UMP</text>
        <dbReference type="Rhea" id="RHEA:13289"/>
        <dbReference type="Rhea" id="RHEA-COMP:19498"/>
        <dbReference type="Rhea" id="RHEA-COMP:19507"/>
        <dbReference type="ChEBI" id="CHEBI:57683"/>
        <dbReference type="ChEBI" id="CHEBI:57705"/>
        <dbReference type="ChEBI" id="CHEBI:57865"/>
        <dbReference type="ChEBI" id="CHEBI:58427"/>
        <dbReference type="EC" id="2.7.8.15"/>
    </reaction>
    <physiologicalReaction direction="left-to-right" evidence="20">
        <dbReference type="Rhea" id="RHEA:13290"/>
    </physiologicalReaction>
</comment>
<evidence type="ECO:0000256" key="13">
    <source>
        <dbReference type="ARBA" id="ARBA00022842"/>
    </source>
</evidence>
<dbReference type="EC" id="2.7.8.15" evidence="5"/>
<dbReference type="GO" id="GO:0005789">
    <property type="term" value="C:endoplasmic reticulum membrane"/>
    <property type="evidence" value="ECO:0007669"/>
    <property type="project" value="UniProtKB-SubCell"/>
</dbReference>
<gene>
    <name evidence="22" type="ORF">QR680_005536</name>
</gene>
<evidence type="ECO:0000256" key="14">
    <source>
        <dbReference type="ARBA" id="ARBA00022989"/>
    </source>
</evidence>
<evidence type="ECO:0000256" key="8">
    <source>
        <dbReference type="ARBA" id="ARBA00022679"/>
    </source>
</evidence>
<comment type="caution">
    <text evidence="22">The sequence shown here is derived from an EMBL/GenBank/DDBJ whole genome shotgun (WGS) entry which is preliminary data.</text>
</comment>
<organism evidence="22 23">
    <name type="scientific">Steinernema hermaphroditum</name>
    <dbReference type="NCBI Taxonomy" id="289476"/>
    <lineage>
        <taxon>Eukaryota</taxon>
        <taxon>Metazoa</taxon>
        <taxon>Ecdysozoa</taxon>
        <taxon>Nematoda</taxon>
        <taxon>Chromadorea</taxon>
        <taxon>Rhabditida</taxon>
        <taxon>Tylenchina</taxon>
        <taxon>Panagrolaimomorpha</taxon>
        <taxon>Strongyloidoidea</taxon>
        <taxon>Steinernematidae</taxon>
        <taxon>Steinernema</taxon>
    </lineage>
</organism>
<keyword evidence="7" id="KW-0328">Glycosyltransferase</keyword>
<evidence type="ECO:0000256" key="12">
    <source>
        <dbReference type="ARBA" id="ARBA00022824"/>
    </source>
</evidence>
<evidence type="ECO:0000256" key="17">
    <source>
        <dbReference type="ARBA" id="ARBA00029567"/>
    </source>
</evidence>
<sequence length="593" mass="66101">MLEQTLLFGVLLSICSYMAASKLIQEYIPIFVGRKMCGRDMCKRTEDQKPVPEPMGVIAAAAYLITMFVLIPFPFWEWAQSGEFPYVKLLAFLSGLISICTAILLGFADDVLDLRWRHKLLFPTISSLPLLMVYYVSGNSTSILLPKILYSAFPYFGRTLNIGVLYYLYMGMVIVFCTNAINIVAGINGVEAGQSLVIAVSVACFNIIQLMRPEAQDWPHVLSLCFLSPFIASTLALLRYNWFPARVFVGDTFCYWAGMSIAVVGILGHFSKTLILFLIPQVFNFVYSVPQLFHLVPCPRHRLPKFNPEHNVVGMSFAEFRKTETERLGNLALKLFQAIGLLYREEFEKDGEQWVRINNLTILNLILKFIGPMREDKLTWCFLGLQIPPYRGSAPNQTLPEGCYGTEVPCPLPLQIALSRLSSSPLRVDGSSVAAEHRHSDRPPSLQAEGIGCFVCSSFNGSNPLCEDTFNSTIDQTTRSSAAGIANYQFPCWSFKKNREGLFPADHCIKVSGYRTDDSRETMVIRTCALDSGTLTADTEIVRISHCGHFKYNGHQYTGCVQSCDSDGCNSAPPSATLLLLFIVSALSALQRI</sequence>
<dbReference type="Pfam" id="PF17064">
    <property type="entry name" value="QVR"/>
    <property type="match status" value="1"/>
</dbReference>
<keyword evidence="8" id="KW-0808">Transferase</keyword>
<keyword evidence="15 21" id="KW-0472">Membrane</keyword>
<dbReference type="PANTHER" id="PTHR10571">
    <property type="entry name" value="UDP-N-ACETYLGLUCOSAMINE--DOLICHYL-PHOSPHATE N-ACETYLGLUCOSAMINEPHOSPHOTRANSFERASE"/>
    <property type="match status" value="1"/>
</dbReference>
<dbReference type="InterPro" id="IPR033895">
    <property type="entry name" value="GPT"/>
</dbReference>
<comment type="cofactor">
    <cofactor evidence="1">
        <name>Mg(2+)</name>
        <dbReference type="ChEBI" id="CHEBI:18420"/>
    </cofactor>
</comment>
<dbReference type="GO" id="GO:0030431">
    <property type="term" value="P:sleep"/>
    <property type="evidence" value="ECO:0007669"/>
    <property type="project" value="InterPro"/>
</dbReference>
<evidence type="ECO:0000256" key="4">
    <source>
        <dbReference type="ARBA" id="ARBA00009317"/>
    </source>
</evidence>
<evidence type="ECO:0000256" key="9">
    <source>
        <dbReference type="ARBA" id="ARBA00022692"/>
    </source>
</evidence>
<dbReference type="Pfam" id="PF00953">
    <property type="entry name" value="Glycos_transf_4"/>
    <property type="match status" value="1"/>
</dbReference>
<dbReference type="GO" id="GO:0016757">
    <property type="term" value="F:glycosyltransferase activity"/>
    <property type="evidence" value="ECO:0007669"/>
    <property type="project" value="UniProtKB-KW"/>
</dbReference>
<proteinExistence type="inferred from homology"/>
<feature type="transmembrane region" description="Helical" evidence="21">
    <location>
        <begin position="54"/>
        <end position="75"/>
    </location>
</feature>